<feature type="transmembrane region" description="Helical" evidence="3">
    <location>
        <begin position="39"/>
        <end position="64"/>
    </location>
</feature>
<keyword evidence="3" id="KW-0812">Transmembrane</keyword>
<gene>
    <name evidence="4" type="ORF">ROHU_001526</name>
</gene>
<sequence length="84" mass="9927">MMDDNVYRECLANGTWAKKGNYSQCQEILNEEKKSKLHYHIAVIINYLGHCISLGALLVAFILFMRLRWMKPFWTDLVFPEEVM</sequence>
<dbReference type="SUPFAM" id="SSF111418">
    <property type="entry name" value="Hormone receptor domain"/>
    <property type="match status" value="1"/>
</dbReference>
<comment type="caution">
    <text evidence="4">The sequence shown here is derived from an EMBL/GenBank/DDBJ whole genome shotgun (WGS) entry which is preliminary data.</text>
</comment>
<dbReference type="GO" id="GO:0008528">
    <property type="term" value="F:G protein-coupled peptide receptor activity"/>
    <property type="evidence" value="ECO:0007669"/>
    <property type="project" value="TreeGrafter"/>
</dbReference>
<dbReference type="STRING" id="84645.A0A498P1C9"/>
<dbReference type="GO" id="GO:0043404">
    <property type="term" value="F:corticotropin-releasing hormone receptor activity"/>
    <property type="evidence" value="ECO:0007669"/>
    <property type="project" value="TreeGrafter"/>
</dbReference>
<dbReference type="InterPro" id="IPR003051">
    <property type="entry name" value="GPCR_2_CRF_rcpt"/>
</dbReference>
<evidence type="ECO:0000256" key="2">
    <source>
        <dbReference type="ARBA" id="ARBA00023157"/>
    </source>
</evidence>
<organism evidence="4 5">
    <name type="scientific">Labeo rohita</name>
    <name type="common">Indian major carp</name>
    <name type="synonym">Cyprinus rohita</name>
    <dbReference type="NCBI Taxonomy" id="84645"/>
    <lineage>
        <taxon>Eukaryota</taxon>
        <taxon>Metazoa</taxon>
        <taxon>Chordata</taxon>
        <taxon>Craniata</taxon>
        <taxon>Vertebrata</taxon>
        <taxon>Euteleostomi</taxon>
        <taxon>Actinopterygii</taxon>
        <taxon>Neopterygii</taxon>
        <taxon>Teleostei</taxon>
        <taxon>Ostariophysi</taxon>
        <taxon>Cypriniformes</taxon>
        <taxon>Cyprinidae</taxon>
        <taxon>Labeoninae</taxon>
        <taxon>Labeonini</taxon>
        <taxon>Labeo</taxon>
    </lineage>
</organism>
<dbReference type="GO" id="GO:0007189">
    <property type="term" value="P:adenylate cyclase-activating G protein-coupled receptor signaling pathway"/>
    <property type="evidence" value="ECO:0007669"/>
    <property type="project" value="TreeGrafter"/>
</dbReference>
<dbReference type="InterPro" id="IPR036445">
    <property type="entry name" value="GPCR_2_extracell_dom_sf"/>
</dbReference>
<keyword evidence="5" id="KW-1185">Reference proteome</keyword>
<evidence type="ECO:0000313" key="4">
    <source>
        <dbReference type="EMBL" id="RXN37993.1"/>
    </source>
</evidence>
<dbReference type="GO" id="GO:0015056">
    <property type="term" value="F:corticotrophin-releasing factor receptor activity"/>
    <property type="evidence" value="ECO:0007669"/>
    <property type="project" value="TreeGrafter"/>
</dbReference>
<dbReference type="GO" id="GO:0051424">
    <property type="term" value="F:corticotropin-releasing hormone binding"/>
    <property type="evidence" value="ECO:0007669"/>
    <property type="project" value="TreeGrafter"/>
</dbReference>
<keyword evidence="2" id="KW-1015">Disulfide bond</keyword>
<name>A0A498P1C9_LABRO</name>
<protein>
    <submittedName>
        <fullName evidence="4">Corticotropin-releasing factor receptor 1-like protein</fullName>
    </submittedName>
</protein>
<dbReference type="Proteomes" id="UP000290572">
    <property type="component" value="Unassembled WGS sequence"/>
</dbReference>
<dbReference type="PANTHER" id="PTHR45620:SF2">
    <property type="entry name" value="CORTICOTROPIN-RELEASING FACTOR RECEPTOR 1"/>
    <property type="match status" value="1"/>
</dbReference>
<reference evidence="4 5" key="1">
    <citation type="submission" date="2018-03" db="EMBL/GenBank/DDBJ databases">
        <title>Draft genome sequence of Rohu Carp (Labeo rohita).</title>
        <authorList>
            <person name="Das P."/>
            <person name="Kushwaha B."/>
            <person name="Joshi C.G."/>
            <person name="Kumar D."/>
            <person name="Nagpure N.S."/>
            <person name="Sahoo L."/>
            <person name="Das S.P."/>
            <person name="Bit A."/>
            <person name="Patnaik S."/>
            <person name="Meher P.K."/>
            <person name="Jayasankar P."/>
            <person name="Koringa P.G."/>
            <person name="Patel N.V."/>
            <person name="Hinsu A.T."/>
            <person name="Kumar R."/>
            <person name="Pandey M."/>
            <person name="Agarwal S."/>
            <person name="Srivastava S."/>
            <person name="Singh M."/>
            <person name="Iquebal M.A."/>
            <person name="Jaiswal S."/>
            <person name="Angadi U.B."/>
            <person name="Kumar N."/>
            <person name="Raza M."/>
            <person name="Shah T.M."/>
            <person name="Rai A."/>
            <person name="Jena J.K."/>
        </authorList>
    </citation>
    <scope>NUCLEOTIDE SEQUENCE [LARGE SCALE GENOMIC DNA]</scope>
    <source>
        <strain evidence="4">DASCIFA01</strain>
        <tissue evidence="4">Testis</tissue>
    </source>
</reference>
<dbReference type="Gene3D" id="4.10.1240.10">
    <property type="entry name" value="GPCR, family 2, extracellular hormone receptor domain"/>
    <property type="match status" value="1"/>
</dbReference>
<proteinExistence type="predicted"/>
<dbReference type="GO" id="GO:0005886">
    <property type="term" value="C:plasma membrane"/>
    <property type="evidence" value="ECO:0007669"/>
    <property type="project" value="TreeGrafter"/>
</dbReference>
<keyword evidence="4" id="KW-0675">Receptor</keyword>
<dbReference type="InterPro" id="IPR050332">
    <property type="entry name" value="GPCR_2"/>
</dbReference>
<keyword evidence="1" id="KW-0732">Signal</keyword>
<accession>A0A498P1C9</accession>
<evidence type="ECO:0000313" key="5">
    <source>
        <dbReference type="Proteomes" id="UP000290572"/>
    </source>
</evidence>
<dbReference type="PANTHER" id="PTHR45620">
    <property type="entry name" value="PDF RECEPTOR-LIKE PROTEIN-RELATED"/>
    <property type="match status" value="1"/>
</dbReference>
<keyword evidence="3" id="KW-0472">Membrane</keyword>
<dbReference type="GO" id="GO:0043005">
    <property type="term" value="C:neuron projection"/>
    <property type="evidence" value="ECO:0007669"/>
    <property type="project" value="TreeGrafter"/>
</dbReference>
<dbReference type="PRINTS" id="PR01279">
    <property type="entry name" value="CRFRECEPTOR"/>
</dbReference>
<dbReference type="EMBL" id="QBIY01005235">
    <property type="protein sequence ID" value="RXN37993.1"/>
    <property type="molecule type" value="Genomic_DNA"/>
</dbReference>
<dbReference type="AlphaFoldDB" id="A0A498P1C9"/>
<evidence type="ECO:0000256" key="1">
    <source>
        <dbReference type="ARBA" id="ARBA00022729"/>
    </source>
</evidence>
<keyword evidence="3" id="KW-1133">Transmembrane helix</keyword>
<evidence type="ECO:0000256" key="3">
    <source>
        <dbReference type="SAM" id="Phobius"/>
    </source>
</evidence>